<dbReference type="GO" id="GO:0016740">
    <property type="term" value="F:transferase activity"/>
    <property type="evidence" value="ECO:0007669"/>
    <property type="project" value="UniProtKB-KW"/>
</dbReference>
<dbReference type="AlphaFoldDB" id="A0A516Q3A5"/>
<dbReference type="Proteomes" id="UP000319263">
    <property type="component" value="Chromosome"/>
</dbReference>
<evidence type="ECO:0000313" key="3">
    <source>
        <dbReference type="EMBL" id="QDP97906.1"/>
    </source>
</evidence>
<reference evidence="3 4" key="1">
    <citation type="submission" date="2019-07" db="EMBL/GenBank/DDBJ databases">
        <title>Microlunatus dokdonensis sp. nov. isolated from the rhizospheric soil of the wild plant Elymus tsukushiensis.</title>
        <authorList>
            <person name="Ghim S.-Y."/>
            <person name="Hwang Y.-J."/>
            <person name="Son J.-S."/>
            <person name="Shin J.-H."/>
        </authorList>
    </citation>
    <scope>NUCLEOTIDE SEQUENCE [LARGE SCALE GENOMIC DNA]</scope>
    <source>
        <strain evidence="3 4">KUDC0627</strain>
    </source>
</reference>
<dbReference type="Gene3D" id="3.40.720.10">
    <property type="entry name" value="Alkaline Phosphatase, subunit A"/>
    <property type="match status" value="1"/>
</dbReference>
<dbReference type="Pfam" id="PF00884">
    <property type="entry name" value="Sulfatase"/>
    <property type="match status" value="1"/>
</dbReference>
<dbReference type="SUPFAM" id="SSF53649">
    <property type="entry name" value="Alkaline phosphatase-like"/>
    <property type="match status" value="1"/>
</dbReference>
<evidence type="ECO:0000256" key="1">
    <source>
        <dbReference type="ARBA" id="ARBA00008779"/>
    </source>
</evidence>
<evidence type="ECO:0000313" key="4">
    <source>
        <dbReference type="Proteomes" id="UP000319263"/>
    </source>
</evidence>
<protein>
    <submittedName>
        <fullName evidence="3">Sulfatase-like hydrolase/transferase</fullName>
    </submittedName>
</protein>
<dbReference type="InterPro" id="IPR017850">
    <property type="entry name" value="Alkaline_phosphatase_core_sf"/>
</dbReference>
<evidence type="ECO:0000259" key="2">
    <source>
        <dbReference type="Pfam" id="PF00884"/>
    </source>
</evidence>
<accession>A0A516Q3A5</accession>
<dbReference type="GO" id="GO:0004065">
    <property type="term" value="F:arylsulfatase activity"/>
    <property type="evidence" value="ECO:0007669"/>
    <property type="project" value="TreeGrafter"/>
</dbReference>
<proteinExistence type="inferred from homology"/>
<feature type="domain" description="Sulfatase N-terminal" evidence="2">
    <location>
        <begin position="131"/>
        <end position="480"/>
    </location>
</feature>
<dbReference type="PANTHER" id="PTHR42693">
    <property type="entry name" value="ARYLSULFATASE FAMILY MEMBER"/>
    <property type="match status" value="1"/>
</dbReference>
<dbReference type="InterPro" id="IPR050738">
    <property type="entry name" value="Sulfatase"/>
</dbReference>
<gene>
    <name evidence="3" type="ORF">FOE78_20130</name>
</gene>
<dbReference type="Gene3D" id="3.30.1120.10">
    <property type="match status" value="1"/>
</dbReference>
<dbReference type="InterPro" id="IPR000917">
    <property type="entry name" value="Sulfatase_N"/>
</dbReference>
<sequence length="599" mass="65494">MVPRSFFRRASSPATLTVVLPGPSCVISDLLPSLVFDHRRTERSAASRPTLTSSALRGWSIGQACCGSTLRILSLRSESARLCNSAVAWAGSQWVVANVPILRKSWAGARPGTVSVPPRGVQSVVPEGPANIIVILSDDHGYADRSALGIHPDVQTPGLDRLAAEGMTCTDAYVTAPICSPSRAGIISGRYQQRWGGLWFDSASFPPDDPDRAPTIAEALQQQGYRTGYFGKVHYGSEDVGDRACPPHHGFDQTLYGLAGQSLGRLNYLHHSRSAQQDYGEAAVPMAVQPLLQGDDAYEYEGFLTEELGRRARDFITEAGDDPYFCMLAFNAVHNFCWQLPADELERRGLPAYRDWDPDSGTGYGEWYDDAIVPNLPHGREYYLAQLELMDREIGRLLDHLDRTGQAENTMIIYLTDNGGSTCNFGDNTPLRGTKYTVWEGGIRVPFLVRWPGRVAAGSTHSGLVSSMDIYPTALAAAGADPSTWQHCDGNPLLPTDLSAAEGAIAQPDADNSGHEALHWECGFQWAVRSGDWKLSWVDADSTNVQHLASYEHAPMGAGLRLTDLASDPSEQNDLAAERPERVDQLRTLHEEWRTEVGL</sequence>
<dbReference type="KEGG" id="mik:FOE78_20130"/>
<keyword evidence="3" id="KW-0808">Transferase</keyword>
<name>A0A516Q3A5_9ACTN</name>
<dbReference type="OrthoDB" id="9777306at2"/>
<keyword evidence="4" id="KW-1185">Reference proteome</keyword>
<dbReference type="EMBL" id="CP041692">
    <property type="protein sequence ID" value="QDP97906.1"/>
    <property type="molecule type" value="Genomic_DNA"/>
</dbReference>
<organism evidence="3 4">
    <name type="scientific">Microlunatus elymi</name>
    <dbReference type="NCBI Taxonomy" id="2596828"/>
    <lineage>
        <taxon>Bacteria</taxon>
        <taxon>Bacillati</taxon>
        <taxon>Actinomycetota</taxon>
        <taxon>Actinomycetes</taxon>
        <taxon>Propionibacteriales</taxon>
        <taxon>Propionibacteriaceae</taxon>
        <taxon>Microlunatus</taxon>
    </lineage>
</organism>
<keyword evidence="3" id="KW-0378">Hydrolase</keyword>
<dbReference type="PANTHER" id="PTHR42693:SF33">
    <property type="entry name" value="ARYLSULFATASE"/>
    <property type="match status" value="1"/>
</dbReference>
<comment type="similarity">
    <text evidence="1">Belongs to the sulfatase family.</text>
</comment>